<dbReference type="EMBL" id="OKRB01000118">
    <property type="protein sequence ID" value="SPE27326.1"/>
    <property type="molecule type" value="Genomic_DNA"/>
</dbReference>
<organism evidence="3 4">
    <name type="scientific">Candidatus Sulfuritelmatomonas gaucii</name>
    <dbReference type="NCBI Taxonomy" id="2043161"/>
    <lineage>
        <taxon>Bacteria</taxon>
        <taxon>Pseudomonadati</taxon>
        <taxon>Acidobacteriota</taxon>
        <taxon>Terriglobia</taxon>
        <taxon>Terriglobales</taxon>
        <taxon>Acidobacteriaceae</taxon>
        <taxon>Candidatus Sulfuritelmatomonas</taxon>
    </lineage>
</organism>
<evidence type="ECO:0000313" key="3">
    <source>
        <dbReference type="EMBL" id="SPE27326.1"/>
    </source>
</evidence>
<dbReference type="OrthoDB" id="117283at2"/>
<evidence type="ECO:0000256" key="1">
    <source>
        <dbReference type="SAM" id="MobiDB-lite"/>
    </source>
</evidence>
<name>A0A2N9LVT0_9BACT</name>
<keyword evidence="2" id="KW-0732">Signal</keyword>
<feature type="chain" id="PRO_5014958187" evidence="2">
    <location>
        <begin position="27"/>
        <end position="356"/>
    </location>
</feature>
<feature type="compositionally biased region" description="Low complexity" evidence="1">
    <location>
        <begin position="96"/>
        <end position="105"/>
    </location>
</feature>
<reference evidence="4" key="1">
    <citation type="submission" date="2018-02" db="EMBL/GenBank/DDBJ databases">
        <authorList>
            <person name="Hausmann B."/>
        </authorList>
    </citation>
    <scope>NUCLEOTIDE SEQUENCE [LARGE SCALE GENOMIC DNA]</scope>
    <source>
        <strain evidence="4">Peat soil MAG SbA5</strain>
    </source>
</reference>
<feature type="signal peptide" evidence="2">
    <location>
        <begin position="1"/>
        <end position="26"/>
    </location>
</feature>
<accession>A0A2N9LVT0</accession>
<evidence type="ECO:0000256" key="2">
    <source>
        <dbReference type="SAM" id="SignalP"/>
    </source>
</evidence>
<proteinExistence type="predicted"/>
<gene>
    <name evidence="3" type="ORF">SBA5_590038</name>
</gene>
<dbReference type="Proteomes" id="UP000239735">
    <property type="component" value="Unassembled WGS sequence"/>
</dbReference>
<evidence type="ECO:0000313" key="4">
    <source>
        <dbReference type="Proteomes" id="UP000239735"/>
    </source>
</evidence>
<dbReference type="AlphaFoldDB" id="A0A2N9LVT0"/>
<protein>
    <submittedName>
        <fullName evidence="3">Uncharacterized protein</fullName>
    </submittedName>
</protein>
<sequence length="356" mass="36848">MLTLNRWPRAATRLLVPMLLSAMLVAQQPQKSMTNDGVVQLVKAGLPESVIIGAIQSSPPSYDISADALIKLNQAGVTPDEMKAIIAAQQAGNTAGSSAPAANANAGGGQAPASTSQARWEMPSVAVVSSPSPQVLPIEKTQLEESKIKPHSLGSLVGDSALTQGMQAGVSDAAWDTATHMNSGIGGAAVLQTGGIVSGLLGRRPQTTTYVWGIPGAASSNVLHTATPKFGVSFAKAPGVNPDDFAPRIVKLTPAQNSCRLVGAAQGKEDARSDIAADWEIYSAFVEDPVQVNLEKTGEGNYNVFPQAPILPGEYAVVLRPVSKNMKISGADASRGQGAGLMFSAVWSFEVAMDAH</sequence>
<feature type="region of interest" description="Disordered" evidence="1">
    <location>
        <begin position="96"/>
        <end position="116"/>
    </location>
</feature>